<comment type="caution">
    <text evidence="1">The sequence shown here is derived from an EMBL/GenBank/DDBJ whole genome shotgun (WGS) entry which is preliminary data.</text>
</comment>
<evidence type="ECO:0000313" key="2">
    <source>
        <dbReference type="Proteomes" id="UP000789831"/>
    </source>
</evidence>
<organism evidence="1 2">
    <name type="scientific">Ambispora gerdemannii</name>
    <dbReference type="NCBI Taxonomy" id="144530"/>
    <lineage>
        <taxon>Eukaryota</taxon>
        <taxon>Fungi</taxon>
        <taxon>Fungi incertae sedis</taxon>
        <taxon>Mucoromycota</taxon>
        <taxon>Glomeromycotina</taxon>
        <taxon>Glomeromycetes</taxon>
        <taxon>Archaeosporales</taxon>
        <taxon>Ambisporaceae</taxon>
        <taxon>Ambispora</taxon>
    </lineage>
</organism>
<dbReference type="OrthoDB" id="2447320at2759"/>
<name>A0A9N9EBG3_9GLOM</name>
<keyword evidence="2" id="KW-1185">Reference proteome</keyword>
<sequence>MNERSEATLRKLPELLALLKNDCHGPFCIPRLDVGRLWLHVSMEQGMKYMGTNLAEGLMNYLFRPDNIRHIMEITGELVSVKELKRHTKKRLARNRANPQEVLVWEERKSERKRSNKNR</sequence>
<protein>
    <submittedName>
        <fullName evidence="1">8567_t:CDS:1</fullName>
    </submittedName>
</protein>
<proteinExistence type="predicted"/>
<reference evidence="1" key="1">
    <citation type="submission" date="2021-06" db="EMBL/GenBank/DDBJ databases">
        <authorList>
            <person name="Kallberg Y."/>
            <person name="Tangrot J."/>
            <person name="Rosling A."/>
        </authorList>
    </citation>
    <scope>NUCLEOTIDE SEQUENCE</scope>
    <source>
        <strain evidence="1">MT106</strain>
    </source>
</reference>
<dbReference type="Proteomes" id="UP000789831">
    <property type="component" value="Unassembled WGS sequence"/>
</dbReference>
<gene>
    <name evidence="1" type="ORF">AGERDE_LOCUS12205</name>
</gene>
<accession>A0A9N9EBG3</accession>
<dbReference type="EMBL" id="CAJVPL010007482">
    <property type="protein sequence ID" value="CAG8669825.1"/>
    <property type="molecule type" value="Genomic_DNA"/>
</dbReference>
<evidence type="ECO:0000313" key="1">
    <source>
        <dbReference type="EMBL" id="CAG8669825.1"/>
    </source>
</evidence>
<dbReference type="AlphaFoldDB" id="A0A9N9EBG3"/>